<feature type="non-terminal residue" evidence="1">
    <location>
        <position position="1"/>
    </location>
</feature>
<gene>
    <name evidence="1" type="ORF">GSOID_T00023132001</name>
</gene>
<name>E4Z052_OIKDI</name>
<dbReference type="EMBL" id="FN656260">
    <property type="protein sequence ID" value="CBY41080.1"/>
    <property type="molecule type" value="Genomic_DNA"/>
</dbReference>
<accession>E4Z052</accession>
<proteinExistence type="predicted"/>
<dbReference type="AlphaFoldDB" id="E4Z052"/>
<sequence length="58" mass="6860">VKVKSHQRTLPAIINLTMRRFFVRSLVPSWDRLHYFVASSRFIAAFSAADKVEKIYYQ</sequence>
<protein>
    <submittedName>
        <fullName evidence="1">Uncharacterized protein</fullName>
    </submittedName>
</protein>
<dbReference type="Proteomes" id="UP000011014">
    <property type="component" value="Unassembled WGS sequence"/>
</dbReference>
<reference evidence="1" key="1">
    <citation type="journal article" date="2010" name="Science">
        <title>Plasticity of animal genome architecture unmasked by rapid evolution of a pelagic tunicate.</title>
        <authorList>
            <person name="Denoeud F."/>
            <person name="Henriet S."/>
            <person name="Mungpakdee S."/>
            <person name="Aury J.M."/>
            <person name="Da Silva C."/>
            <person name="Brinkmann H."/>
            <person name="Mikhaleva J."/>
            <person name="Olsen L.C."/>
            <person name="Jubin C."/>
            <person name="Canestro C."/>
            <person name="Bouquet J.M."/>
            <person name="Danks G."/>
            <person name="Poulain J."/>
            <person name="Campsteijn C."/>
            <person name="Adamski M."/>
            <person name="Cross I."/>
            <person name="Yadetie F."/>
            <person name="Muffato M."/>
            <person name="Louis A."/>
            <person name="Butcher S."/>
            <person name="Tsagkogeorga G."/>
            <person name="Konrad A."/>
            <person name="Singh S."/>
            <person name="Jensen M.F."/>
            <person name="Cong E.H."/>
            <person name="Eikeseth-Otteraa H."/>
            <person name="Noel B."/>
            <person name="Anthouard V."/>
            <person name="Porcel B.M."/>
            <person name="Kachouri-Lafond R."/>
            <person name="Nishino A."/>
            <person name="Ugolini M."/>
            <person name="Chourrout P."/>
            <person name="Nishida H."/>
            <person name="Aasland R."/>
            <person name="Huzurbazar S."/>
            <person name="Westhof E."/>
            <person name="Delsuc F."/>
            <person name="Lehrach H."/>
            <person name="Reinhardt R."/>
            <person name="Weissenbach J."/>
            <person name="Roy S.W."/>
            <person name="Artiguenave F."/>
            <person name="Postlethwait J.H."/>
            <person name="Manak J.R."/>
            <person name="Thompson E.M."/>
            <person name="Jaillon O."/>
            <person name="Du Pasquier L."/>
            <person name="Boudinot P."/>
            <person name="Liberles D.A."/>
            <person name="Volff J.N."/>
            <person name="Philippe H."/>
            <person name="Lenhard B."/>
            <person name="Roest Crollius H."/>
            <person name="Wincker P."/>
            <person name="Chourrout D."/>
        </authorList>
    </citation>
    <scope>NUCLEOTIDE SEQUENCE [LARGE SCALE GENOMIC DNA]</scope>
</reference>
<organism evidence="1">
    <name type="scientific">Oikopleura dioica</name>
    <name type="common">Tunicate</name>
    <dbReference type="NCBI Taxonomy" id="34765"/>
    <lineage>
        <taxon>Eukaryota</taxon>
        <taxon>Metazoa</taxon>
        <taxon>Chordata</taxon>
        <taxon>Tunicata</taxon>
        <taxon>Appendicularia</taxon>
        <taxon>Copelata</taxon>
        <taxon>Oikopleuridae</taxon>
        <taxon>Oikopleura</taxon>
    </lineage>
</organism>
<evidence type="ECO:0000313" key="1">
    <source>
        <dbReference type="EMBL" id="CBY41080.1"/>
    </source>
</evidence>